<dbReference type="Proteomes" id="UP000050454">
    <property type="component" value="Unassembled WGS sequence"/>
</dbReference>
<sequence>MESMLTLDFSSSSNFKTLLRSRICFLLWHRFKQFLCKKVNWAAKVAILWIFSNGKIKEKYGGYFVQISSGSGRSNWLLL</sequence>
<gene>
    <name evidence="1" type="ORF">AFM12_03690</name>
</gene>
<proteinExistence type="predicted"/>
<evidence type="ECO:0000313" key="1">
    <source>
        <dbReference type="EMBL" id="KPM49698.1"/>
    </source>
</evidence>
<dbReference type="EMBL" id="LGTQ01000005">
    <property type="protein sequence ID" value="KPM49698.1"/>
    <property type="molecule type" value="Genomic_DNA"/>
</dbReference>
<keyword evidence="2" id="KW-1185">Reference proteome</keyword>
<organism evidence="1 2">
    <name type="scientific">Jiulongibacter sediminis</name>
    <dbReference type="NCBI Taxonomy" id="1605367"/>
    <lineage>
        <taxon>Bacteria</taxon>
        <taxon>Pseudomonadati</taxon>
        <taxon>Bacteroidota</taxon>
        <taxon>Cytophagia</taxon>
        <taxon>Cytophagales</taxon>
        <taxon>Leadbetterellaceae</taxon>
        <taxon>Jiulongibacter</taxon>
    </lineage>
</organism>
<reference evidence="1 2" key="1">
    <citation type="submission" date="2015-07" db="EMBL/GenBank/DDBJ databases">
        <title>The draft genome sequence of Leadbetterella sp. JN14-9.</title>
        <authorList>
            <person name="Liu Y."/>
            <person name="Du J."/>
            <person name="Shao Z."/>
        </authorList>
    </citation>
    <scope>NUCLEOTIDE SEQUENCE [LARGE SCALE GENOMIC DNA]</scope>
    <source>
        <strain evidence="1 2">JN14-9</strain>
    </source>
</reference>
<protein>
    <submittedName>
        <fullName evidence="1">Uncharacterized protein</fullName>
    </submittedName>
</protein>
<accession>A0A0P7C7Z8</accession>
<evidence type="ECO:0000313" key="2">
    <source>
        <dbReference type="Proteomes" id="UP000050454"/>
    </source>
</evidence>
<name>A0A0P7C7Z8_9BACT</name>
<dbReference type="STRING" id="1605367.AFM12_03690"/>
<comment type="caution">
    <text evidence="1">The sequence shown here is derived from an EMBL/GenBank/DDBJ whole genome shotgun (WGS) entry which is preliminary data.</text>
</comment>
<dbReference type="AlphaFoldDB" id="A0A0P7C7Z8"/>